<dbReference type="SUPFAM" id="SSF52096">
    <property type="entry name" value="ClpP/crotonase"/>
    <property type="match status" value="1"/>
</dbReference>
<accession>A0A1F7JD17</accession>
<dbReference type="Gene3D" id="2.30.42.10">
    <property type="match status" value="1"/>
</dbReference>
<dbReference type="GO" id="GO:0008236">
    <property type="term" value="F:serine-type peptidase activity"/>
    <property type="evidence" value="ECO:0007669"/>
    <property type="project" value="UniProtKB-KW"/>
</dbReference>
<evidence type="ECO:0000313" key="7">
    <source>
        <dbReference type="EMBL" id="OGK53502.1"/>
    </source>
</evidence>
<dbReference type="InterPro" id="IPR004447">
    <property type="entry name" value="Peptidase_S41A"/>
</dbReference>
<evidence type="ECO:0000256" key="1">
    <source>
        <dbReference type="ARBA" id="ARBA00009179"/>
    </source>
</evidence>
<dbReference type="PANTHER" id="PTHR32060">
    <property type="entry name" value="TAIL-SPECIFIC PROTEASE"/>
    <property type="match status" value="1"/>
</dbReference>
<evidence type="ECO:0000256" key="3">
    <source>
        <dbReference type="ARBA" id="ARBA00022801"/>
    </source>
</evidence>
<evidence type="ECO:0000256" key="5">
    <source>
        <dbReference type="RuleBase" id="RU004404"/>
    </source>
</evidence>
<name>A0A1F7JD17_9BACT</name>
<keyword evidence="2 5" id="KW-0645">Protease</keyword>
<dbReference type="AlphaFoldDB" id="A0A1F7JD17"/>
<dbReference type="Pfam" id="PF22694">
    <property type="entry name" value="CtpB_N-like"/>
    <property type="match status" value="1"/>
</dbReference>
<dbReference type="Proteomes" id="UP000177418">
    <property type="component" value="Unassembled WGS sequence"/>
</dbReference>
<dbReference type="Gene3D" id="3.30.750.44">
    <property type="match status" value="1"/>
</dbReference>
<evidence type="ECO:0000259" key="6">
    <source>
        <dbReference type="PROSITE" id="PS50106"/>
    </source>
</evidence>
<dbReference type="SMART" id="SM00245">
    <property type="entry name" value="TSPc"/>
    <property type="match status" value="1"/>
</dbReference>
<evidence type="ECO:0000313" key="8">
    <source>
        <dbReference type="Proteomes" id="UP000177418"/>
    </source>
</evidence>
<feature type="domain" description="PDZ" evidence="6">
    <location>
        <begin position="118"/>
        <end position="194"/>
    </location>
</feature>
<organism evidence="7 8">
    <name type="scientific">Candidatus Roizmanbacteria bacterium RIFCSPLOWO2_02_FULL_36_11</name>
    <dbReference type="NCBI Taxonomy" id="1802071"/>
    <lineage>
        <taxon>Bacteria</taxon>
        <taxon>Candidatus Roizmaniibacteriota</taxon>
    </lineage>
</organism>
<evidence type="ECO:0000256" key="4">
    <source>
        <dbReference type="ARBA" id="ARBA00022825"/>
    </source>
</evidence>
<dbReference type="NCBIfam" id="TIGR00225">
    <property type="entry name" value="prc"/>
    <property type="match status" value="1"/>
</dbReference>
<dbReference type="PANTHER" id="PTHR32060:SF30">
    <property type="entry name" value="CARBOXY-TERMINAL PROCESSING PROTEASE CTPA"/>
    <property type="match status" value="1"/>
</dbReference>
<reference evidence="7 8" key="1">
    <citation type="journal article" date="2016" name="Nat. Commun.">
        <title>Thousands of microbial genomes shed light on interconnected biogeochemical processes in an aquifer system.</title>
        <authorList>
            <person name="Anantharaman K."/>
            <person name="Brown C.T."/>
            <person name="Hug L.A."/>
            <person name="Sharon I."/>
            <person name="Castelle C.J."/>
            <person name="Probst A.J."/>
            <person name="Thomas B.C."/>
            <person name="Singh A."/>
            <person name="Wilkins M.J."/>
            <person name="Karaoz U."/>
            <person name="Brodie E.L."/>
            <person name="Williams K.H."/>
            <person name="Hubbard S.S."/>
            <person name="Banfield J.F."/>
        </authorList>
    </citation>
    <scope>NUCLEOTIDE SEQUENCE [LARGE SCALE GENOMIC DNA]</scope>
</reference>
<dbReference type="CDD" id="cd07560">
    <property type="entry name" value="Peptidase_S41_CPP"/>
    <property type="match status" value="1"/>
</dbReference>
<dbReference type="GO" id="GO:0030288">
    <property type="term" value="C:outer membrane-bounded periplasmic space"/>
    <property type="evidence" value="ECO:0007669"/>
    <property type="project" value="TreeGrafter"/>
</dbReference>
<comment type="similarity">
    <text evidence="1 5">Belongs to the peptidase S41A family.</text>
</comment>
<dbReference type="InterPro" id="IPR055210">
    <property type="entry name" value="CtpA/B_N"/>
</dbReference>
<keyword evidence="3 5" id="KW-0378">Hydrolase</keyword>
<dbReference type="GO" id="GO:0007165">
    <property type="term" value="P:signal transduction"/>
    <property type="evidence" value="ECO:0007669"/>
    <property type="project" value="TreeGrafter"/>
</dbReference>
<sequence>MKNTRLKRLTNLLFILSLSTLLLGVGFRLGQLSTNNNFVTSHPYGLINLDKDKEKATQLDFSLFWDVWEKISDKFVARDKINYTKMYYGAIKGMVSSLDDPYTVFLTPDENKMSKDDLVGLFEGIGTQLGLKNGEIVIIAPLKKSPAEAAGLKAGDIVKKVDGHSAVNWTLYEAVSKIRGKRGTKVSLTLYRIEKEFTVDIIREEIKVPSVEIEFEKDVAILRLTRFGEDTNDLWDSAINEIASKWHSGQIRAMILDLRDNPGGYLDSSVYIASEFISEGKLVVKQEYYNGQSENHLVKHQGKLLDIPLIILINKGSASASEIVAGTLRDHKRAKLIGETTFGKGSIQEAIDLKQGAGLHVTIAKWILPNGDWINSKGVTPNIKVGNPDDENNTITRDTDLQLERATSEVEKLKLNK</sequence>
<dbReference type="FunFam" id="2.30.42.10:FF:000063">
    <property type="entry name" value="Peptidase, S41 family"/>
    <property type="match status" value="1"/>
</dbReference>
<dbReference type="InterPro" id="IPR005151">
    <property type="entry name" value="Tail-specific_protease"/>
</dbReference>
<keyword evidence="4 5" id="KW-0720">Serine protease</keyword>
<dbReference type="Pfam" id="PF00595">
    <property type="entry name" value="PDZ"/>
    <property type="match status" value="1"/>
</dbReference>
<dbReference type="Pfam" id="PF03572">
    <property type="entry name" value="Peptidase_S41"/>
    <property type="match status" value="1"/>
</dbReference>
<evidence type="ECO:0000256" key="2">
    <source>
        <dbReference type="ARBA" id="ARBA00022670"/>
    </source>
</evidence>
<dbReference type="EMBL" id="MGAV01000018">
    <property type="protein sequence ID" value="OGK53502.1"/>
    <property type="molecule type" value="Genomic_DNA"/>
</dbReference>
<protein>
    <recommendedName>
        <fullName evidence="6">PDZ domain-containing protein</fullName>
    </recommendedName>
</protein>
<proteinExistence type="inferred from homology"/>
<dbReference type="Gene3D" id="3.90.226.10">
    <property type="entry name" value="2-enoyl-CoA Hydratase, Chain A, domain 1"/>
    <property type="match status" value="1"/>
</dbReference>
<dbReference type="GO" id="GO:0006508">
    <property type="term" value="P:proteolysis"/>
    <property type="evidence" value="ECO:0007669"/>
    <property type="project" value="UniProtKB-KW"/>
</dbReference>
<gene>
    <name evidence="7" type="ORF">A3H78_04735</name>
</gene>
<dbReference type="SMART" id="SM00228">
    <property type="entry name" value="PDZ"/>
    <property type="match status" value="1"/>
</dbReference>
<dbReference type="InterPro" id="IPR029045">
    <property type="entry name" value="ClpP/crotonase-like_dom_sf"/>
</dbReference>
<dbReference type="InterPro" id="IPR036034">
    <property type="entry name" value="PDZ_sf"/>
</dbReference>
<dbReference type="PROSITE" id="PS50106">
    <property type="entry name" value="PDZ"/>
    <property type="match status" value="1"/>
</dbReference>
<dbReference type="GO" id="GO:0004175">
    <property type="term" value="F:endopeptidase activity"/>
    <property type="evidence" value="ECO:0007669"/>
    <property type="project" value="TreeGrafter"/>
</dbReference>
<comment type="caution">
    <text evidence="7">The sequence shown here is derived from an EMBL/GenBank/DDBJ whole genome shotgun (WGS) entry which is preliminary data.</text>
</comment>
<dbReference type="InterPro" id="IPR001478">
    <property type="entry name" value="PDZ"/>
</dbReference>
<dbReference type="CDD" id="cd06782">
    <property type="entry name" value="cpPDZ_CPP-like"/>
    <property type="match status" value="1"/>
</dbReference>
<dbReference type="SUPFAM" id="SSF50156">
    <property type="entry name" value="PDZ domain-like"/>
    <property type="match status" value="1"/>
</dbReference>